<feature type="transmembrane region" description="Helical" evidence="1">
    <location>
        <begin position="212"/>
        <end position="238"/>
    </location>
</feature>
<feature type="transmembrane region" description="Helical" evidence="1">
    <location>
        <begin position="288"/>
        <end position="305"/>
    </location>
</feature>
<reference evidence="2" key="1">
    <citation type="submission" date="2019-03" db="EMBL/GenBank/DDBJ databases">
        <title>Single cell metagenomics reveals metabolic interactions within the superorganism composed of flagellate Streblomastix strix and complex community of Bacteroidetes bacteria on its surface.</title>
        <authorList>
            <person name="Treitli S.C."/>
            <person name="Kolisko M."/>
            <person name="Husnik F."/>
            <person name="Keeling P."/>
            <person name="Hampl V."/>
        </authorList>
    </citation>
    <scope>NUCLEOTIDE SEQUENCE</scope>
    <source>
        <strain evidence="2">STM</strain>
    </source>
</reference>
<dbReference type="AlphaFoldDB" id="A0A5J4SCU0"/>
<dbReference type="EMBL" id="SNRY01000290">
    <property type="protein sequence ID" value="KAA6343061.1"/>
    <property type="molecule type" value="Genomic_DNA"/>
</dbReference>
<evidence type="ECO:0000313" key="2">
    <source>
        <dbReference type="EMBL" id="KAA6343061.1"/>
    </source>
</evidence>
<evidence type="ECO:0000256" key="1">
    <source>
        <dbReference type="SAM" id="Phobius"/>
    </source>
</evidence>
<feature type="transmembrane region" description="Helical" evidence="1">
    <location>
        <begin position="258"/>
        <end position="276"/>
    </location>
</feature>
<accession>A0A5J4SCU0</accession>
<gene>
    <name evidence="2" type="ORF">EZS27_009223</name>
</gene>
<feature type="transmembrane region" description="Helical" evidence="1">
    <location>
        <begin position="177"/>
        <end position="200"/>
    </location>
</feature>
<sequence>MEFNSFWNSTPYLVFLFYLLVFFSFELRCRKKRISILAIRYGVVSGLLFFLGGRGFVSSDWISYYPYFQEIPSFEISKTYKIIKFNTETANFESGFNVFSSIIKIISSNYFIWIFVSTAIDIFIIDYFLAKYSRYYALGFILFFVFNGVLMEMNIYRNMKSIGLFFLSLQYVHKHRILSYFILNLLGMAFHTSSVIYLLLYPLWNSKFLVKLMLPIFIVGNILFLFHVKYIAQFFFVIQGDWLLGLQKYLIYIHNPEQYSLSIGYIERIITYVLIYKDLPQLLLNRKNIVYINAYILYFISFFYFTEISVIVQRLTILFVFSYWILYPQLLNLIQNKKLKIICYCCLFIFCSFKVLITHQGFINKYENIFFQPSLYEERLSWYQRMGRW</sequence>
<name>A0A5J4SCU0_9ZZZZ</name>
<feature type="transmembrane region" description="Helical" evidence="1">
    <location>
        <begin position="136"/>
        <end position="157"/>
    </location>
</feature>
<comment type="caution">
    <text evidence="2">The sequence shown here is derived from an EMBL/GenBank/DDBJ whole genome shotgun (WGS) entry which is preliminary data.</text>
</comment>
<feature type="transmembrane region" description="Helical" evidence="1">
    <location>
        <begin position="110"/>
        <end position="129"/>
    </location>
</feature>
<keyword evidence="1" id="KW-1133">Transmembrane helix</keyword>
<proteinExistence type="predicted"/>
<feature type="transmembrane region" description="Helical" evidence="1">
    <location>
        <begin position="6"/>
        <end position="25"/>
    </location>
</feature>
<keyword evidence="1" id="KW-0812">Transmembrane</keyword>
<dbReference type="InterPro" id="IPR049458">
    <property type="entry name" value="EpsG-like"/>
</dbReference>
<evidence type="ECO:0008006" key="3">
    <source>
        <dbReference type="Google" id="ProtNLM"/>
    </source>
</evidence>
<dbReference type="Pfam" id="PF14897">
    <property type="entry name" value="EpsG"/>
    <property type="match status" value="1"/>
</dbReference>
<protein>
    <recommendedName>
        <fullName evidence="3">Transmembrane protein EpsG</fullName>
    </recommendedName>
</protein>
<feature type="transmembrane region" description="Helical" evidence="1">
    <location>
        <begin position="37"/>
        <end position="57"/>
    </location>
</feature>
<feature type="transmembrane region" description="Helical" evidence="1">
    <location>
        <begin position="311"/>
        <end position="327"/>
    </location>
</feature>
<keyword evidence="1" id="KW-0472">Membrane</keyword>
<feature type="transmembrane region" description="Helical" evidence="1">
    <location>
        <begin position="339"/>
        <end position="357"/>
    </location>
</feature>
<organism evidence="2">
    <name type="scientific">termite gut metagenome</name>
    <dbReference type="NCBI Taxonomy" id="433724"/>
    <lineage>
        <taxon>unclassified sequences</taxon>
        <taxon>metagenomes</taxon>
        <taxon>organismal metagenomes</taxon>
    </lineage>
</organism>